<dbReference type="InterPro" id="IPR036397">
    <property type="entry name" value="RNaseH_sf"/>
</dbReference>
<accession>A0AAD6UJQ4</accession>
<feature type="region of interest" description="Disordered" evidence="1">
    <location>
        <begin position="100"/>
        <end position="123"/>
    </location>
</feature>
<comment type="caution">
    <text evidence="2">The sequence shown here is derived from an EMBL/GenBank/DDBJ whole genome shotgun (WGS) entry which is preliminary data.</text>
</comment>
<evidence type="ECO:0000313" key="3">
    <source>
        <dbReference type="Proteomes" id="UP001222325"/>
    </source>
</evidence>
<evidence type="ECO:0000313" key="2">
    <source>
        <dbReference type="EMBL" id="KAJ7102567.1"/>
    </source>
</evidence>
<dbReference type="AlphaFoldDB" id="A0AAD6UJQ4"/>
<keyword evidence="3" id="KW-1185">Reference proteome</keyword>
<proteinExistence type="predicted"/>
<dbReference type="InterPro" id="IPR012337">
    <property type="entry name" value="RNaseH-like_sf"/>
</dbReference>
<feature type="non-terminal residue" evidence="2">
    <location>
        <position position="123"/>
    </location>
</feature>
<dbReference type="Proteomes" id="UP001222325">
    <property type="component" value="Unassembled WGS sequence"/>
</dbReference>
<name>A0AAD6UJQ4_9AGAR</name>
<evidence type="ECO:0008006" key="4">
    <source>
        <dbReference type="Google" id="ProtNLM"/>
    </source>
</evidence>
<reference evidence="2" key="1">
    <citation type="submission" date="2023-03" db="EMBL/GenBank/DDBJ databases">
        <title>Massive genome expansion in bonnet fungi (Mycena s.s.) driven by repeated elements and novel gene families across ecological guilds.</title>
        <authorList>
            <consortium name="Lawrence Berkeley National Laboratory"/>
            <person name="Harder C.B."/>
            <person name="Miyauchi S."/>
            <person name="Viragh M."/>
            <person name="Kuo A."/>
            <person name="Thoen E."/>
            <person name="Andreopoulos B."/>
            <person name="Lu D."/>
            <person name="Skrede I."/>
            <person name="Drula E."/>
            <person name="Henrissat B."/>
            <person name="Morin E."/>
            <person name="Kohler A."/>
            <person name="Barry K."/>
            <person name="LaButti K."/>
            <person name="Morin E."/>
            <person name="Salamov A."/>
            <person name="Lipzen A."/>
            <person name="Mereny Z."/>
            <person name="Hegedus B."/>
            <person name="Baldrian P."/>
            <person name="Stursova M."/>
            <person name="Weitz H."/>
            <person name="Taylor A."/>
            <person name="Grigoriev I.V."/>
            <person name="Nagy L.G."/>
            <person name="Martin F."/>
            <person name="Kauserud H."/>
        </authorList>
    </citation>
    <scope>NUCLEOTIDE SEQUENCE</scope>
    <source>
        <strain evidence="2">CBHHK173m</strain>
    </source>
</reference>
<feature type="compositionally biased region" description="Basic residues" evidence="1">
    <location>
        <begin position="104"/>
        <end position="123"/>
    </location>
</feature>
<evidence type="ECO:0000256" key="1">
    <source>
        <dbReference type="SAM" id="MobiDB-lite"/>
    </source>
</evidence>
<gene>
    <name evidence="2" type="ORF">B0H15DRAFT_737088</name>
</gene>
<organism evidence="2 3">
    <name type="scientific">Mycena belliarum</name>
    <dbReference type="NCBI Taxonomy" id="1033014"/>
    <lineage>
        <taxon>Eukaryota</taxon>
        <taxon>Fungi</taxon>
        <taxon>Dikarya</taxon>
        <taxon>Basidiomycota</taxon>
        <taxon>Agaricomycotina</taxon>
        <taxon>Agaricomycetes</taxon>
        <taxon>Agaricomycetidae</taxon>
        <taxon>Agaricales</taxon>
        <taxon>Marasmiineae</taxon>
        <taxon>Mycenaceae</taxon>
        <taxon>Mycena</taxon>
    </lineage>
</organism>
<protein>
    <recommendedName>
        <fullName evidence="4">RNase H type-1 domain-containing protein</fullName>
    </recommendedName>
</protein>
<dbReference type="EMBL" id="JARJCN010000003">
    <property type="protein sequence ID" value="KAJ7102567.1"/>
    <property type="molecule type" value="Genomic_DNA"/>
</dbReference>
<sequence>MVGLACDALTFAKSHPAVAHIHFFADNTSALAAIFDSRPSARQAQAKRLRQVEALHRFPRTRPRNAIEIGWSGHTDIRGNERADRLVKKAAEARCAHETTTLTHTRRAAKNKALARRTEKWKK</sequence>
<dbReference type="GO" id="GO:0003676">
    <property type="term" value="F:nucleic acid binding"/>
    <property type="evidence" value="ECO:0007669"/>
    <property type="project" value="InterPro"/>
</dbReference>
<dbReference type="Gene3D" id="3.30.420.10">
    <property type="entry name" value="Ribonuclease H-like superfamily/Ribonuclease H"/>
    <property type="match status" value="1"/>
</dbReference>
<dbReference type="SUPFAM" id="SSF53098">
    <property type="entry name" value="Ribonuclease H-like"/>
    <property type="match status" value="1"/>
</dbReference>